<organism evidence="3 4">
    <name type="scientific">Rhamnusium bicolor</name>
    <dbReference type="NCBI Taxonomy" id="1586634"/>
    <lineage>
        <taxon>Eukaryota</taxon>
        <taxon>Metazoa</taxon>
        <taxon>Ecdysozoa</taxon>
        <taxon>Arthropoda</taxon>
        <taxon>Hexapoda</taxon>
        <taxon>Insecta</taxon>
        <taxon>Pterygota</taxon>
        <taxon>Neoptera</taxon>
        <taxon>Endopterygota</taxon>
        <taxon>Coleoptera</taxon>
        <taxon>Polyphaga</taxon>
        <taxon>Cucujiformia</taxon>
        <taxon>Chrysomeloidea</taxon>
        <taxon>Cerambycidae</taxon>
        <taxon>Lepturinae</taxon>
        <taxon>Rhagiini</taxon>
        <taxon>Rhamnusium</taxon>
    </lineage>
</organism>
<dbReference type="EMBL" id="JANEYF010002621">
    <property type="protein sequence ID" value="KAJ8944168.1"/>
    <property type="molecule type" value="Genomic_DNA"/>
</dbReference>
<evidence type="ECO:0000259" key="2">
    <source>
        <dbReference type="PROSITE" id="PS51029"/>
    </source>
</evidence>
<dbReference type="InterPro" id="IPR039353">
    <property type="entry name" value="TF_Adf1"/>
</dbReference>
<dbReference type="GO" id="GO:0005667">
    <property type="term" value="C:transcription regulator complex"/>
    <property type="evidence" value="ECO:0007669"/>
    <property type="project" value="TreeGrafter"/>
</dbReference>
<feature type="compositionally biased region" description="Polar residues" evidence="1">
    <location>
        <begin position="298"/>
        <end position="316"/>
    </location>
</feature>
<accession>A0AAV8XYG9</accession>
<dbReference type="Pfam" id="PF10545">
    <property type="entry name" value="MADF_DNA_bdg"/>
    <property type="match status" value="2"/>
</dbReference>
<dbReference type="PANTHER" id="PTHR12243:SF60">
    <property type="entry name" value="SI:CH211-15D5.12-RELATED"/>
    <property type="match status" value="1"/>
</dbReference>
<dbReference type="Proteomes" id="UP001162156">
    <property type="component" value="Unassembled WGS sequence"/>
</dbReference>
<evidence type="ECO:0000313" key="4">
    <source>
        <dbReference type="Proteomes" id="UP001162156"/>
    </source>
</evidence>
<dbReference type="GO" id="GO:0006357">
    <property type="term" value="P:regulation of transcription by RNA polymerase II"/>
    <property type="evidence" value="ECO:0007669"/>
    <property type="project" value="TreeGrafter"/>
</dbReference>
<keyword evidence="4" id="KW-1185">Reference proteome</keyword>
<evidence type="ECO:0000313" key="3">
    <source>
        <dbReference type="EMBL" id="KAJ8944168.1"/>
    </source>
</evidence>
<sequence>MDQHSVIVDQHKFVAIIRYFPQIWDRTHPQFRDKDAKDCAWEVIGTKIGCTGDACRETFKSIREKYIREREKSVQYGENYRQWDLLPKLKFLDPNIVPRKQSVNNEEDTQKAEEFRSKLDLDTSFVSLNQTDFDKALIALVKKTTPIWDRNCNTYPNKQLKNQLWQTIATKLNKDTNSCMLRWKALREKYIRQKTKYQQEGDAKWELLDDMIFLDKVIQYRRKQSDSDFDNKRTSYNDNTSMYNNFQPILPRQNEVSQESAYNYETGDDNSMNDSSSDYPTLVKQENPVYQLADSSYAAGQQSSLRKRSTSINSEPSIEKKSKTEETDQKEKTPEQLFGDLVAAMLSKKPEKNRNLYMIEIMTVLSK</sequence>
<dbReference type="AlphaFoldDB" id="A0AAV8XYG9"/>
<evidence type="ECO:0000256" key="1">
    <source>
        <dbReference type="SAM" id="MobiDB-lite"/>
    </source>
</evidence>
<feature type="compositionally biased region" description="Basic and acidic residues" evidence="1">
    <location>
        <begin position="226"/>
        <end position="235"/>
    </location>
</feature>
<dbReference type="InterPro" id="IPR006578">
    <property type="entry name" value="MADF-dom"/>
</dbReference>
<feature type="region of interest" description="Disordered" evidence="1">
    <location>
        <begin position="297"/>
        <end position="336"/>
    </location>
</feature>
<comment type="caution">
    <text evidence="3">The sequence shown here is derived from an EMBL/GenBank/DDBJ whole genome shotgun (WGS) entry which is preliminary data.</text>
</comment>
<feature type="domain" description="MADF" evidence="2">
    <location>
        <begin position="136"/>
        <end position="219"/>
    </location>
</feature>
<reference evidence="3" key="1">
    <citation type="journal article" date="2023" name="Insect Mol. Biol.">
        <title>Genome sequencing provides insights into the evolution of gene families encoding plant cell wall-degrading enzymes in longhorned beetles.</title>
        <authorList>
            <person name="Shin N.R."/>
            <person name="Okamura Y."/>
            <person name="Kirsch R."/>
            <person name="Pauchet Y."/>
        </authorList>
    </citation>
    <scope>NUCLEOTIDE SEQUENCE</scope>
    <source>
        <strain evidence="3">RBIC_L_NR</strain>
    </source>
</reference>
<feature type="compositionally biased region" description="Basic and acidic residues" evidence="1">
    <location>
        <begin position="317"/>
        <end position="334"/>
    </location>
</feature>
<protein>
    <recommendedName>
        <fullName evidence="2">MADF domain-containing protein</fullName>
    </recommendedName>
</protein>
<dbReference type="SMART" id="SM00595">
    <property type="entry name" value="MADF"/>
    <property type="match status" value="2"/>
</dbReference>
<dbReference type="GO" id="GO:0005634">
    <property type="term" value="C:nucleus"/>
    <property type="evidence" value="ECO:0007669"/>
    <property type="project" value="TreeGrafter"/>
</dbReference>
<feature type="compositionally biased region" description="Polar residues" evidence="1">
    <location>
        <begin position="236"/>
        <end position="247"/>
    </location>
</feature>
<dbReference type="PROSITE" id="PS51029">
    <property type="entry name" value="MADF"/>
    <property type="match status" value="2"/>
</dbReference>
<proteinExistence type="predicted"/>
<feature type="region of interest" description="Disordered" evidence="1">
    <location>
        <begin position="226"/>
        <end position="257"/>
    </location>
</feature>
<name>A0AAV8XYG9_9CUCU</name>
<dbReference type="PANTHER" id="PTHR12243">
    <property type="entry name" value="MADF DOMAIN TRANSCRIPTION FACTOR"/>
    <property type="match status" value="1"/>
</dbReference>
<feature type="domain" description="MADF" evidence="2">
    <location>
        <begin position="12"/>
        <end position="97"/>
    </location>
</feature>
<gene>
    <name evidence="3" type="ORF">NQ314_009530</name>
</gene>